<name>A0A066X6I1_COLSU</name>
<evidence type="ECO:0000313" key="1">
    <source>
        <dbReference type="EMBL" id="KDN61361.1"/>
    </source>
</evidence>
<reference evidence="2" key="1">
    <citation type="journal article" date="2014" name="Genome Announc.">
        <title>Draft genome sequence of Colletotrichum sublineola, a destructive pathogen of cultivated sorghum.</title>
        <authorList>
            <person name="Baroncelli R."/>
            <person name="Sanz-Martin J.M."/>
            <person name="Rech G.E."/>
            <person name="Sukno S.A."/>
            <person name="Thon M.R."/>
        </authorList>
    </citation>
    <scope>NUCLEOTIDE SEQUENCE [LARGE SCALE GENOMIC DNA]</scope>
    <source>
        <strain evidence="2">TX430BB</strain>
    </source>
</reference>
<dbReference type="AlphaFoldDB" id="A0A066X6I1"/>
<proteinExistence type="predicted"/>
<comment type="caution">
    <text evidence="1">The sequence shown here is derived from an EMBL/GenBank/DDBJ whole genome shotgun (WGS) entry which is preliminary data.</text>
</comment>
<dbReference type="EMBL" id="JMSE01001421">
    <property type="protein sequence ID" value="KDN61361.1"/>
    <property type="molecule type" value="Genomic_DNA"/>
</dbReference>
<evidence type="ECO:0000313" key="2">
    <source>
        <dbReference type="Proteomes" id="UP000027238"/>
    </source>
</evidence>
<dbReference type="HOGENOM" id="CLU_2654406_0_0_1"/>
<gene>
    <name evidence="1" type="ORF">CSUB01_09782</name>
</gene>
<organism evidence="1 2">
    <name type="scientific">Colletotrichum sublineola</name>
    <name type="common">Sorghum anthracnose fungus</name>
    <dbReference type="NCBI Taxonomy" id="1173701"/>
    <lineage>
        <taxon>Eukaryota</taxon>
        <taxon>Fungi</taxon>
        <taxon>Dikarya</taxon>
        <taxon>Ascomycota</taxon>
        <taxon>Pezizomycotina</taxon>
        <taxon>Sordariomycetes</taxon>
        <taxon>Hypocreomycetidae</taxon>
        <taxon>Glomerellales</taxon>
        <taxon>Glomerellaceae</taxon>
        <taxon>Colletotrichum</taxon>
        <taxon>Colletotrichum graminicola species complex</taxon>
    </lineage>
</organism>
<sequence>MSKQSSPSATKVNGVQLNPDVSSVRLERFLHDSPTTSEILMHTSTASPASSTLRRTENMKGFLRSWEESWYKTKSS</sequence>
<keyword evidence="2" id="KW-1185">Reference proteome</keyword>
<dbReference type="Proteomes" id="UP000027238">
    <property type="component" value="Unassembled WGS sequence"/>
</dbReference>
<accession>A0A066X6I1</accession>
<protein>
    <submittedName>
        <fullName evidence="1">Uncharacterized protein</fullName>
    </submittedName>
</protein>